<dbReference type="InterPro" id="IPR036291">
    <property type="entry name" value="NAD(P)-bd_dom_sf"/>
</dbReference>
<accession>A0ABV6VCF3</accession>
<evidence type="ECO:0000313" key="1">
    <source>
        <dbReference type="EMBL" id="MFC1411262.1"/>
    </source>
</evidence>
<proteinExistence type="predicted"/>
<dbReference type="Pfam" id="PF13561">
    <property type="entry name" value="adh_short_C2"/>
    <property type="match status" value="1"/>
</dbReference>
<keyword evidence="1" id="KW-0560">Oxidoreductase</keyword>
<dbReference type="PANTHER" id="PTHR24321:SF8">
    <property type="entry name" value="ESTRADIOL 17-BETA-DEHYDROGENASE 8-RELATED"/>
    <property type="match status" value="1"/>
</dbReference>
<dbReference type="EMBL" id="JBHEZX010000007">
    <property type="protein sequence ID" value="MFC1411262.1"/>
    <property type="molecule type" value="Genomic_DNA"/>
</dbReference>
<comment type="caution">
    <text evidence="1">The sequence shown here is derived from an EMBL/GenBank/DDBJ whole genome shotgun (WGS) entry which is preliminary data.</text>
</comment>
<dbReference type="Gene3D" id="3.40.50.720">
    <property type="entry name" value="NAD(P)-binding Rossmann-like Domain"/>
    <property type="match status" value="1"/>
</dbReference>
<evidence type="ECO:0000313" key="2">
    <source>
        <dbReference type="Proteomes" id="UP001592582"/>
    </source>
</evidence>
<dbReference type="PRINTS" id="PR00081">
    <property type="entry name" value="GDHRDH"/>
</dbReference>
<dbReference type="EC" id="1.1.1.-" evidence="1"/>
<dbReference type="Proteomes" id="UP001592582">
    <property type="component" value="Unassembled WGS sequence"/>
</dbReference>
<dbReference type="PANTHER" id="PTHR24321">
    <property type="entry name" value="DEHYDROGENASES, SHORT CHAIN"/>
    <property type="match status" value="1"/>
</dbReference>
<dbReference type="GO" id="GO:0016491">
    <property type="term" value="F:oxidoreductase activity"/>
    <property type="evidence" value="ECO:0007669"/>
    <property type="project" value="UniProtKB-KW"/>
</dbReference>
<dbReference type="SUPFAM" id="SSF51735">
    <property type="entry name" value="NAD(P)-binding Rossmann-fold domains"/>
    <property type="match status" value="1"/>
</dbReference>
<sequence>MGLLDDKVTIITGAGRGIGAAAARLFAAEGALLVLTARTGSEVRRLAAQLRATGGTAVAVAADISTAEGAEAPVEAALKEYGRLDAAFDNAGSGPLPAPLADRTEADWDAVHSVNLRGSWLSLRAQLRAMTAAGRGGSIVVNSSVGGLLGGFGDGTQQAAKHGLIGLVRAATADYAAHGIRTNAIAPGVARTSATEDWFDAGPEFEAAVSRAVPLGRTARPTEIAEAAAWLLSDRASYVSGVVLPVDGGLTAARSFR</sequence>
<organism evidence="1 2">
    <name type="scientific">Streptacidiphilus alkalitolerans</name>
    <dbReference type="NCBI Taxonomy" id="3342712"/>
    <lineage>
        <taxon>Bacteria</taxon>
        <taxon>Bacillati</taxon>
        <taxon>Actinomycetota</taxon>
        <taxon>Actinomycetes</taxon>
        <taxon>Kitasatosporales</taxon>
        <taxon>Streptomycetaceae</taxon>
        <taxon>Streptacidiphilus</taxon>
    </lineage>
</organism>
<dbReference type="InterPro" id="IPR002347">
    <property type="entry name" value="SDR_fam"/>
</dbReference>
<protein>
    <submittedName>
        <fullName evidence="1">SDR family NAD(P)-dependent oxidoreductase</fullName>
        <ecNumber evidence="1">1.1.1.-</ecNumber>
    </submittedName>
</protein>
<reference evidence="1 2" key="1">
    <citation type="submission" date="2024-09" db="EMBL/GenBank/DDBJ databases">
        <authorList>
            <person name="Lee S.D."/>
        </authorList>
    </citation>
    <scope>NUCLEOTIDE SEQUENCE [LARGE SCALE GENOMIC DNA]</scope>
    <source>
        <strain evidence="1 2">N1-1</strain>
    </source>
</reference>
<name>A0ABV6VCF3_9ACTN</name>
<gene>
    <name evidence="1" type="ORF">ACEZDG_18525</name>
</gene>
<keyword evidence="2" id="KW-1185">Reference proteome</keyword>